<feature type="transmembrane region" description="Helical" evidence="2">
    <location>
        <begin position="173"/>
        <end position="192"/>
    </location>
</feature>
<feature type="transmembrane region" description="Helical" evidence="2">
    <location>
        <begin position="69"/>
        <end position="88"/>
    </location>
</feature>
<evidence type="ECO:0000256" key="1">
    <source>
        <dbReference type="SAM" id="MobiDB-lite"/>
    </source>
</evidence>
<protein>
    <recommendedName>
        <fullName evidence="5">Intracellular septation protein A</fullName>
    </recommendedName>
</protein>
<accession>B2JEK5</accession>
<organism evidence="3 4">
    <name type="scientific">Paraburkholderia phymatum (strain DSM 17167 / CIP 108236 / LMG 21445 / STM815)</name>
    <name type="common">Burkholderia phymatum</name>
    <dbReference type="NCBI Taxonomy" id="391038"/>
    <lineage>
        <taxon>Bacteria</taxon>
        <taxon>Pseudomonadati</taxon>
        <taxon>Pseudomonadota</taxon>
        <taxon>Betaproteobacteria</taxon>
        <taxon>Burkholderiales</taxon>
        <taxon>Burkholderiaceae</taxon>
        <taxon>Paraburkholderia</taxon>
    </lineage>
</organism>
<feature type="transmembrane region" description="Helical" evidence="2">
    <location>
        <begin position="204"/>
        <end position="223"/>
    </location>
</feature>
<feature type="region of interest" description="Disordered" evidence="1">
    <location>
        <begin position="1"/>
        <end position="33"/>
    </location>
</feature>
<feature type="transmembrane region" description="Helical" evidence="2">
    <location>
        <begin position="40"/>
        <end position="63"/>
    </location>
</feature>
<evidence type="ECO:0000256" key="2">
    <source>
        <dbReference type="SAM" id="Phobius"/>
    </source>
</evidence>
<evidence type="ECO:0000313" key="3">
    <source>
        <dbReference type="EMBL" id="ACC69882.1"/>
    </source>
</evidence>
<name>B2JEK5_PARP8</name>
<keyword evidence="2" id="KW-0472">Membrane</keyword>
<reference evidence="4" key="1">
    <citation type="journal article" date="2014" name="Stand. Genomic Sci.">
        <title>Complete genome sequence of Burkholderia phymatum STM815(T), a broad host range and efficient nitrogen-fixing symbiont of Mimosa species.</title>
        <authorList>
            <person name="Moulin L."/>
            <person name="Klonowska A."/>
            <person name="Caroline B."/>
            <person name="Booth K."/>
            <person name="Vriezen J.A."/>
            <person name="Melkonian R."/>
            <person name="James E.K."/>
            <person name="Young J.P."/>
            <person name="Bena G."/>
            <person name="Hauser L."/>
            <person name="Land M."/>
            <person name="Kyrpides N."/>
            <person name="Bruce D."/>
            <person name="Chain P."/>
            <person name="Copeland A."/>
            <person name="Pitluck S."/>
            <person name="Woyke T."/>
            <person name="Lizotte-Waniewski M."/>
            <person name="Bristow J."/>
            <person name="Riley M."/>
        </authorList>
    </citation>
    <scope>NUCLEOTIDE SEQUENCE [LARGE SCALE GENOMIC DNA]</scope>
    <source>
        <strain evidence="4">DSM 17167 / CIP 108236 / LMG 21445 / STM815</strain>
    </source>
</reference>
<keyword evidence="2" id="KW-1133">Transmembrane helix</keyword>
<dbReference type="STRING" id="391038.Bphy_0693"/>
<keyword evidence="2" id="KW-0812">Transmembrane</keyword>
<gene>
    <name evidence="3" type="ordered locus">Bphy_0693</name>
</gene>
<keyword evidence="4" id="KW-1185">Reference proteome</keyword>
<evidence type="ECO:0008006" key="5">
    <source>
        <dbReference type="Google" id="ProtNLM"/>
    </source>
</evidence>
<feature type="transmembrane region" description="Helical" evidence="2">
    <location>
        <begin position="100"/>
        <end position="118"/>
    </location>
</feature>
<evidence type="ECO:0000313" key="4">
    <source>
        <dbReference type="Proteomes" id="UP000001192"/>
    </source>
</evidence>
<sequence length="234" mass="25462">MQAQGSHARGASGDMRTAPAAEAPPAATQSASGVERPRGWAGFAFGVLAKLAYPAVILCAWFWDEPRFVGCLLFALLWLQRCAGTGAFGASLRRLTRIDWGVAFMLSAASAAIVWTNSELLLRIYPSLVNLGLLIAFGATLVRGPTMIEKFARIGTPNLSEPAIRHTRRVTQIWCVFFLANGVFSLYTALYWPRAAWSLYNGAIAYGLIGVLLAGEIAWRYLVILPRARRSEAA</sequence>
<dbReference type="KEGG" id="bph:Bphy_0693"/>
<feature type="compositionally biased region" description="Low complexity" evidence="1">
    <location>
        <begin position="18"/>
        <end position="27"/>
    </location>
</feature>
<dbReference type="AlphaFoldDB" id="B2JEK5"/>
<dbReference type="OrthoDB" id="8537043at2"/>
<dbReference type="HOGENOM" id="CLU_108379_0_0_4"/>
<dbReference type="Proteomes" id="UP000001192">
    <property type="component" value="Chromosome 1"/>
</dbReference>
<feature type="transmembrane region" description="Helical" evidence="2">
    <location>
        <begin position="124"/>
        <end position="142"/>
    </location>
</feature>
<proteinExistence type="predicted"/>
<dbReference type="eggNOG" id="COG4648">
    <property type="taxonomic scope" value="Bacteria"/>
</dbReference>
<dbReference type="EMBL" id="CP001043">
    <property type="protein sequence ID" value="ACC69882.1"/>
    <property type="molecule type" value="Genomic_DNA"/>
</dbReference>